<dbReference type="Gene3D" id="3.10.450.50">
    <property type="match status" value="1"/>
</dbReference>
<dbReference type="OrthoDB" id="129343at2"/>
<gene>
    <name evidence="1" type="ORF">BBK82_37975</name>
</gene>
<dbReference type="AlphaFoldDB" id="A0A1B2HT55"/>
<organism evidence="1 2">
    <name type="scientific">Lentzea guizhouensis</name>
    <dbReference type="NCBI Taxonomy" id="1586287"/>
    <lineage>
        <taxon>Bacteria</taxon>
        <taxon>Bacillati</taxon>
        <taxon>Actinomycetota</taxon>
        <taxon>Actinomycetes</taxon>
        <taxon>Pseudonocardiales</taxon>
        <taxon>Pseudonocardiaceae</taxon>
        <taxon>Lentzea</taxon>
    </lineage>
</organism>
<evidence type="ECO:0000313" key="2">
    <source>
        <dbReference type="Proteomes" id="UP000093053"/>
    </source>
</evidence>
<dbReference type="STRING" id="1586287.BBK82_37975"/>
<dbReference type="GO" id="GO:0030638">
    <property type="term" value="P:polyketide metabolic process"/>
    <property type="evidence" value="ECO:0007669"/>
    <property type="project" value="InterPro"/>
</dbReference>
<keyword evidence="2" id="KW-1185">Reference proteome</keyword>
<dbReference type="InterPro" id="IPR032710">
    <property type="entry name" value="NTF2-like_dom_sf"/>
</dbReference>
<evidence type="ECO:0000313" key="1">
    <source>
        <dbReference type="EMBL" id="ANZ40916.1"/>
    </source>
</evidence>
<dbReference type="RefSeq" id="WP_065919253.1">
    <property type="nucleotide sequence ID" value="NZ_CP016793.1"/>
</dbReference>
<dbReference type="PANTHER" id="PTHR38436:SF1">
    <property type="entry name" value="ESTER CYCLASE"/>
    <property type="match status" value="1"/>
</dbReference>
<dbReference type="InterPro" id="IPR009959">
    <property type="entry name" value="Cyclase_SnoaL-like"/>
</dbReference>
<sequence>MSELERNKQVVIDYYQTAFNGNPEKAVADHFGPHYVQHNPDAADGPEAFIGFVHYLRGQFPNLRLDIKRVIAEGDMVVTHSHLDLEPGNPENPGQALADYFRLEGGKVVEHWDVIQAVPKNSANSNGMF</sequence>
<proteinExistence type="predicted"/>
<name>A0A1B2HT55_9PSEU</name>
<reference evidence="1 2" key="1">
    <citation type="submission" date="2016-07" db="EMBL/GenBank/DDBJ databases">
        <title>Complete genome sequence of the Lentzea guizhouensis DHS C013.</title>
        <authorList>
            <person name="Cao C."/>
        </authorList>
    </citation>
    <scope>NUCLEOTIDE SEQUENCE [LARGE SCALE GENOMIC DNA]</scope>
    <source>
        <strain evidence="1 2">DHS C013</strain>
    </source>
</reference>
<dbReference type="SUPFAM" id="SSF54427">
    <property type="entry name" value="NTF2-like"/>
    <property type="match status" value="1"/>
</dbReference>
<evidence type="ECO:0008006" key="3">
    <source>
        <dbReference type="Google" id="ProtNLM"/>
    </source>
</evidence>
<dbReference type="Pfam" id="PF07366">
    <property type="entry name" value="SnoaL"/>
    <property type="match status" value="1"/>
</dbReference>
<dbReference type="KEGG" id="led:BBK82_37975"/>
<protein>
    <recommendedName>
        <fullName evidence="3">SnoaL-like domain-containing protein</fullName>
    </recommendedName>
</protein>
<accession>A0A1B2HT55</accession>
<dbReference type="PANTHER" id="PTHR38436">
    <property type="entry name" value="POLYKETIDE CYCLASE SNOAL-LIKE DOMAIN"/>
    <property type="match status" value="1"/>
</dbReference>
<dbReference type="Proteomes" id="UP000093053">
    <property type="component" value="Chromosome"/>
</dbReference>
<dbReference type="EMBL" id="CP016793">
    <property type="protein sequence ID" value="ANZ40916.1"/>
    <property type="molecule type" value="Genomic_DNA"/>
</dbReference>